<reference evidence="2 3" key="1">
    <citation type="submission" date="2015-01" db="EMBL/GenBank/DDBJ databases">
        <title>Draft genome sequence of Leucobacter komagatae strain VKM ST2845.</title>
        <authorList>
            <person name="Karlyshev A.V."/>
            <person name="Kudryashova E.B."/>
        </authorList>
    </citation>
    <scope>NUCLEOTIDE SEQUENCE [LARGE SCALE GENOMIC DNA]</scope>
    <source>
        <strain evidence="2 3">VKM ST2845</strain>
    </source>
</reference>
<protein>
    <recommendedName>
        <fullName evidence="4">DUF1453 domain-containing protein</fullName>
    </recommendedName>
</protein>
<evidence type="ECO:0000313" key="3">
    <source>
        <dbReference type="Proteomes" id="UP000032120"/>
    </source>
</evidence>
<feature type="transmembrane region" description="Helical" evidence="1">
    <location>
        <begin position="89"/>
        <end position="109"/>
    </location>
</feature>
<evidence type="ECO:0000256" key="1">
    <source>
        <dbReference type="SAM" id="Phobius"/>
    </source>
</evidence>
<name>A0A0D0I2F3_9MICO</name>
<keyword evidence="1" id="KW-0812">Transmembrane</keyword>
<keyword evidence="3" id="KW-1185">Reference proteome</keyword>
<keyword evidence="1" id="KW-1133">Transmembrane helix</keyword>
<organism evidence="2 3">
    <name type="scientific">Leucobacter komagatae</name>
    <dbReference type="NCBI Taxonomy" id="55969"/>
    <lineage>
        <taxon>Bacteria</taxon>
        <taxon>Bacillati</taxon>
        <taxon>Actinomycetota</taxon>
        <taxon>Actinomycetes</taxon>
        <taxon>Micrococcales</taxon>
        <taxon>Microbacteriaceae</taxon>
        <taxon>Leucobacter</taxon>
    </lineage>
</organism>
<accession>A0A0D0I2F3</accession>
<feature type="transmembrane region" description="Helical" evidence="1">
    <location>
        <begin position="6"/>
        <end position="23"/>
    </location>
</feature>
<evidence type="ECO:0000313" key="2">
    <source>
        <dbReference type="EMBL" id="KIP53911.1"/>
    </source>
</evidence>
<keyword evidence="1" id="KW-0472">Membrane</keyword>
<evidence type="ECO:0008006" key="4">
    <source>
        <dbReference type="Google" id="ProtNLM"/>
    </source>
</evidence>
<feature type="transmembrane region" description="Helical" evidence="1">
    <location>
        <begin position="129"/>
        <end position="148"/>
    </location>
</feature>
<feature type="transmembrane region" description="Helical" evidence="1">
    <location>
        <begin position="32"/>
        <end position="51"/>
    </location>
</feature>
<dbReference type="AlphaFoldDB" id="A0A0D0I2F3"/>
<dbReference type="Proteomes" id="UP000032120">
    <property type="component" value="Unassembled WGS sequence"/>
</dbReference>
<comment type="caution">
    <text evidence="2">The sequence shown here is derived from an EMBL/GenBank/DDBJ whole genome shotgun (WGS) entry which is preliminary data.</text>
</comment>
<feature type="transmembrane region" description="Helical" evidence="1">
    <location>
        <begin position="57"/>
        <end position="77"/>
    </location>
</feature>
<dbReference type="EMBL" id="JXSQ01000001">
    <property type="protein sequence ID" value="KIP53911.1"/>
    <property type="molecule type" value="Genomic_DNA"/>
</dbReference>
<proteinExistence type="predicted"/>
<gene>
    <name evidence="2" type="ORF">SD72_00725</name>
</gene>
<sequence>MNGVFEIALVVVLVGYLIFKRLAGQPAQGKRMLLLPIIYAVVGVGQSWQVFTSPTAIEFLGLTAVVSVGMGLIRGASVRVYEANGLVHMRYTAVTVALWVVTFAAKFGIGYLLGTLDATAEHAVTTGPMLTLGVSMLAEGIIVLAKALRVPGQIIWDRGKDGAEHRASPFLDNMKQQRLEQHGGMPGEAGTIGEMR</sequence>